<dbReference type="Proteomes" id="UP001151760">
    <property type="component" value="Unassembled WGS sequence"/>
</dbReference>
<dbReference type="EMBL" id="BQNB010009884">
    <property type="protein sequence ID" value="GJS69755.1"/>
    <property type="molecule type" value="Genomic_DNA"/>
</dbReference>
<sequence length="89" mass="10204">MHIRRRPLSSSQTEPELPKVEELVLMQPLTVYTRYQIDSKTPPLSSGCITRKISGKTFGNSWNNWHIIESNSPLDIVFRFVAVIFAKSN</sequence>
<reference evidence="1" key="2">
    <citation type="submission" date="2022-01" db="EMBL/GenBank/DDBJ databases">
        <authorList>
            <person name="Yamashiro T."/>
            <person name="Shiraishi A."/>
            <person name="Satake H."/>
            <person name="Nakayama K."/>
        </authorList>
    </citation>
    <scope>NUCLEOTIDE SEQUENCE</scope>
</reference>
<evidence type="ECO:0000313" key="2">
    <source>
        <dbReference type="Proteomes" id="UP001151760"/>
    </source>
</evidence>
<organism evidence="1 2">
    <name type="scientific">Tanacetum coccineum</name>
    <dbReference type="NCBI Taxonomy" id="301880"/>
    <lineage>
        <taxon>Eukaryota</taxon>
        <taxon>Viridiplantae</taxon>
        <taxon>Streptophyta</taxon>
        <taxon>Embryophyta</taxon>
        <taxon>Tracheophyta</taxon>
        <taxon>Spermatophyta</taxon>
        <taxon>Magnoliopsida</taxon>
        <taxon>eudicotyledons</taxon>
        <taxon>Gunneridae</taxon>
        <taxon>Pentapetalae</taxon>
        <taxon>asterids</taxon>
        <taxon>campanulids</taxon>
        <taxon>Asterales</taxon>
        <taxon>Asteraceae</taxon>
        <taxon>Asteroideae</taxon>
        <taxon>Anthemideae</taxon>
        <taxon>Anthemidinae</taxon>
        <taxon>Tanacetum</taxon>
    </lineage>
</organism>
<accession>A0ABQ4XXH3</accession>
<reference evidence="1" key="1">
    <citation type="journal article" date="2022" name="Int. J. Mol. Sci.">
        <title>Draft Genome of Tanacetum Coccineum: Genomic Comparison of Closely Related Tanacetum-Family Plants.</title>
        <authorList>
            <person name="Yamashiro T."/>
            <person name="Shiraishi A."/>
            <person name="Nakayama K."/>
            <person name="Satake H."/>
        </authorList>
    </citation>
    <scope>NUCLEOTIDE SEQUENCE</scope>
</reference>
<evidence type="ECO:0000313" key="1">
    <source>
        <dbReference type="EMBL" id="GJS69755.1"/>
    </source>
</evidence>
<comment type="caution">
    <text evidence="1">The sequence shown here is derived from an EMBL/GenBank/DDBJ whole genome shotgun (WGS) entry which is preliminary data.</text>
</comment>
<protein>
    <submittedName>
        <fullName evidence="1">Uncharacterized protein</fullName>
    </submittedName>
</protein>
<keyword evidence="2" id="KW-1185">Reference proteome</keyword>
<gene>
    <name evidence="1" type="ORF">Tco_0702596</name>
</gene>
<proteinExistence type="predicted"/>
<name>A0ABQ4XXH3_9ASTR</name>